<reference evidence="1" key="1">
    <citation type="submission" date="2013-11" db="EMBL/GenBank/DDBJ databases">
        <title>The Genome Sequence of Phytophthora parasitica CJ02B3.</title>
        <authorList>
            <consortium name="The Broad Institute Genomics Platform"/>
            <person name="Russ C."/>
            <person name="Tyler B."/>
            <person name="Panabieres F."/>
            <person name="Shan W."/>
            <person name="Tripathy S."/>
            <person name="Grunwald N."/>
            <person name="Machado M."/>
            <person name="Johnson C.S."/>
            <person name="Arredondo F."/>
            <person name="Hong C."/>
            <person name="Coffey M."/>
            <person name="Young S.K."/>
            <person name="Zeng Q."/>
            <person name="Gargeya S."/>
            <person name="Fitzgerald M."/>
            <person name="Abouelleil A."/>
            <person name="Alvarado L."/>
            <person name="Chapman S.B."/>
            <person name="Gainer-Dewar J."/>
            <person name="Goldberg J."/>
            <person name="Griggs A."/>
            <person name="Gujja S."/>
            <person name="Hansen M."/>
            <person name="Howarth C."/>
            <person name="Imamovic A."/>
            <person name="Ireland A."/>
            <person name="Larimer J."/>
            <person name="McCowan C."/>
            <person name="Murphy C."/>
            <person name="Pearson M."/>
            <person name="Poon T.W."/>
            <person name="Priest M."/>
            <person name="Roberts A."/>
            <person name="Saif S."/>
            <person name="Shea T."/>
            <person name="Sykes S."/>
            <person name="Wortman J."/>
            <person name="Nusbaum C."/>
            <person name="Birren B."/>
        </authorList>
    </citation>
    <scope>NUCLEOTIDE SEQUENCE [LARGE SCALE GENOMIC DNA]</scope>
    <source>
        <strain evidence="1">CJ02B3</strain>
    </source>
</reference>
<protein>
    <submittedName>
        <fullName evidence="1">Uncharacterized protein</fullName>
    </submittedName>
</protein>
<organism evidence="1">
    <name type="scientific">Phytophthora nicotianae</name>
    <name type="common">Potato buckeye rot agent</name>
    <name type="synonym">Phytophthora parasitica</name>
    <dbReference type="NCBI Taxonomy" id="4792"/>
    <lineage>
        <taxon>Eukaryota</taxon>
        <taxon>Sar</taxon>
        <taxon>Stramenopiles</taxon>
        <taxon>Oomycota</taxon>
        <taxon>Peronosporomycetes</taxon>
        <taxon>Peronosporales</taxon>
        <taxon>Peronosporaceae</taxon>
        <taxon>Phytophthora</taxon>
    </lineage>
</organism>
<gene>
    <name evidence="1" type="ORF">L915_03748</name>
</gene>
<dbReference type="AlphaFoldDB" id="W2HCX8"/>
<dbReference type="EMBL" id="KI685039">
    <property type="protein sequence ID" value="ETK92999.1"/>
    <property type="molecule type" value="Genomic_DNA"/>
</dbReference>
<dbReference type="Proteomes" id="UP000053236">
    <property type="component" value="Unassembled WGS sequence"/>
</dbReference>
<sequence>MAVNRGRSVLSLDSRLRCVSVEHDASLEAIASWCWLQADDTDVETTTIVSKALEQFLAMVVKRTAAVSPSKLTHY</sequence>
<evidence type="ECO:0000313" key="1">
    <source>
        <dbReference type="EMBL" id="ETK92999.1"/>
    </source>
</evidence>
<proteinExistence type="predicted"/>
<accession>W2HCX8</accession>
<name>W2HCX8_PHYNI</name>